<dbReference type="HOGENOM" id="CLU_006462_7_2_1"/>
<keyword evidence="6 19" id="KW-0732">Signal</keyword>
<evidence type="ECO:0000256" key="5">
    <source>
        <dbReference type="ARBA" id="ARBA00022723"/>
    </source>
</evidence>
<keyword evidence="5" id="KW-0479">Metal-binding</keyword>
<dbReference type="InterPro" id="IPR013777">
    <property type="entry name" value="A-amylase-like"/>
</dbReference>
<feature type="active site" description="Nucleophile" evidence="14">
    <location>
        <position position="229"/>
    </location>
</feature>
<keyword evidence="18" id="KW-0812">Transmembrane</keyword>
<organism evidence="21 22">
    <name type="scientific">Schizosaccharomyces octosporus (strain yFS286)</name>
    <name type="common">Fission yeast</name>
    <name type="synonym">Octosporomyces octosporus</name>
    <dbReference type="NCBI Taxonomy" id="483514"/>
    <lineage>
        <taxon>Eukaryota</taxon>
        <taxon>Fungi</taxon>
        <taxon>Dikarya</taxon>
        <taxon>Ascomycota</taxon>
        <taxon>Taphrinomycotina</taxon>
        <taxon>Schizosaccharomycetes</taxon>
        <taxon>Schizosaccharomycetales</taxon>
        <taxon>Schizosaccharomycetaceae</taxon>
        <taxon>Schizosaccharomyces</taxon>
    </lineage>
</organism>
<feature type="domain" description="Glycosyl hydrolase family 13 catalytic" evidence="20">
    <location>
        <begin position="35"/>
        <end position="400"/>
    </location>
</feature>
<feature type="disulfide bond" evidence="16">
    <location>
        <begin position="173"/>
        <end position="188"/>
    </location>
</feature>
<dbReference type="eggNOG" id="KOG0471">
    <property type="taxonomic scope" value="Eukaryota"/>
</dbReference>
<dbReference type="InterPro" id="IPR017853">
    <property type="entry name" value="GH"/>
</dbReference>
<feature type="active site" description="Proton donor" evidence="14">
    <location>
        <position position="253"/>
    </location>
</feature>
<keyword evidence="7" id="KW-0378">Hydrolase</keyword>
<evidence type="ECO:0000256" key="8">
    <source>
        <dbReference type="ARBA" id="ARBA00022837"/>
    </source>
</evidence>
<dbReference type="Gene3D" id="3.20.20.80">
    <property type="entry name" value="Glycosidases"/>
    <property type="match status" value="1"/>
</dbReference>
<comment type="cofactor">
    <cofactor evidence="2">
        <name>Ca(2+)</name>
        <dbReference type="ChEBI" id="CHEBI:29108"/>
    </cofactor>
</comment>
<dbReference type="Pfam" id="PF09260">
    <property type="entry name" value="A_amylase_dom_C"/>
    <property type="match status" value="1"/>
</dbReference>
<evidence type="ECO:0000256" key="2">
    <source>
        <dbReference type="ARBA" id="ARBA00001913"/>
    </source>
</evidence>
<dbReference type="PANTHER" id="PTHR10357">
    <property type="entry name" value="ALPHA-AMYLASE FAMILY MEMBER"/>
    <property type="match status" value="1"/>
</dbReference>
<reference evidence="21 22" key="1">
    <citation type="journal article" date="2011" name="Science">
        <title>Comparative functional genomics of the fission yeasts.</title>
        <authorList>
            <person name="Rhind N."/>
            <person name="Chen Z."/>
            <person name="Yassour M."/>
            <person name="Thompson D.A."/>
            <person name="Haas B.J."/>
            <person name="Habib N."/>
            <person name="Wapinski I."/>
            <person name="Roy S."/>
            <person name="Lin M.F."/>
            <person name="Heiman D.I."/>
            <person name="Young S.K."/>
            <person name="Furuya K."/>
            <person name="Guo Y."/>
            <person name="Pidoux A."/>
            <person name="Chen H.M."/>
            <person name="Robbertse B."/>
            <person name="Goldberg J.M."/>
            <person name="Aoki K."/>
            <person name="Bayne E.H."/>
            <person name="Berlin A.M."/>
            <person name="Desjardins C.A."/>
            <person name="Dobbs E."/>
            <person name="Dukaj L."/>
            <person name="Fan L."/>
            <person name="FitzGerald M.G."/>
            <person name="French C."/>
            <person name="Gujja S."/>
            <person name="Hansen K."/>
            <person name="Keifenheim D."/>
            <person name="Levin J.Z."/>
            <person name="Mosher R.A."/>
            <person name="Mueller C.A."/>
            <person name="Pfiffner J."/>
            <person name="Priest M."/>
            <person name="Russ C."/>
            <person name="Smialowska A."/>
            <person name="Swoboda P."/>
            <person name="Sykes S.M."/>
            <person name="Vaughn M."/>
            <person name="Vengrova S."/>
            <person name="Yoder R."/>
            <person name="Zeng Q."/>
            <person name="Allshire R."/>
            <person name="Baulcombe D."/>
            <person name="Birren B.W."/>
            <person name="Brown W."/>
            <person name="Ekwall K."/>
            <person name="Kellis M."/>
            <person name="Leatherwood J."/>
            <person name="Levin H."/>
            <person name="Margalit H."/>
            <person name="Martienssen R."/>
            <person name="Nieduszynski C.A."/>
            <person name="Spatafora J.W."/>
            <person name="Friedman N."/>
            <person name="Dalgaard J.Z."/>
            <person name="Baumann P."/>
            <person name="Niki H."/>
            <person name="Regev A."/>
            <person name="Nusbaum C."/>
        </authorList>
    </citation>
    <scope>NUCLEOTIDE SEQUENCE [LARGE SCALE GENOMIC DNA]</scope>
    <source>
        <strain evidence="22">yFS286</strain>
    </source>
</reference>
<sequence length="570" mass="65047">MFNPLSLLISFFLVTFFGYTAAHTPTEWRTRIIYQIVTDRFAREEGSADYPCNPASNSYCGGSWKGIEQKLDYIRDLGFTAIWISPVDKNIEGDPNNAGQAYHGYWNTNYEKLNEHFGTEDDLISLINAAHKYDIWVMIDTVVNSMAFAGPYKDIDYSAVYPFNSEKYYHPYCIIDWNKNNKTNIQDCWQNSGVLLADLDVESNSVKSYLNKHIKQAVQHYGYDGLRIDAVKMMNETFFPDFVKSSGVYAVGEVFDYDPKVICDYMNYDIGVTNYIVRLGFNFSFMAHDKFEPTEGFKTLKKQMELITTDTCSKADLGNMLIFLDNHDLPRYASYTDDQAIIMSAYSFALLWDGIPSVYYGQEQGFYGGTDPSNREALWTSNYDQTNPYYTMIKTMVNFRKHVMEQDTKFTNDHYDIIDADVDHVAAKKHDVLLIYNNLGIKSNGTVYKVPSQYSEKEVISDVFGHRTLTVGQGGTVTASLTSGYPMVLYPHTKLSDFSLPTINQTVMPSTARQKTTTVYTSYYSPTYSTRSFAGSHSLITMSSSHRAIPSFETLFFAFVFTTLAFIFFC</sequence>
<evidence type="ECO:0000313" key="22">
    <source>
        <dbReference type="Proteomes" id="UP000016088"/>
    </source>
</evidence>
<dbReference type="InterPro" id="IPR013780">
    <property type="entry name" value="Glyco_hydro_b"/>
</dbReference>
<keyword evidence="10" id="KW-0325">Glycoprotein</keyword>
<dbReference type="VEuPathDB" id="FungiDB:SOCG_03950"/>
<keyword evidence="18" id="KW-0472">Membrane</keyword>
<dbReference type="CDD" id="cd11319">
    <property type="entry name" value="AmyAc_euk_AmyA"/>
    <property type="match status" value="1"/>
</dbReference>
<evidence type="ECO:0000256" key="13">
    <source>
        <dbReference type="ARBA" id="ARBA00030238"/>
    </source>
</evidence>
<evidence type="ECO:0000256" key="15">
    <source>
        <dbReference type="PIRSR" id="PIRSR001024-2"/>
    </source>
</evidence>
<dbReference type="SUPFAM" id="SSF51445">
    <property type="entry name" value="(Trans)glycosidases"/>
    <property type="match status" value="1"/>
</dbReference>
<evidence type="ECO:0000313" key="21">
    <source>
        <dbReference type="EMBL" id="EPX72017.1"/>
    </source>
</evidence>
<evidence type="ECO:0000256" key="12">
    <source>
        <dbReference type="ARBA" id="ARBA00023295"/>
    </source>
</evidence>
<evidence type="ECO:0000259" key="20">
    <source>
        <dbReference type="SMART" id="SM00642"/>
    </source>
</evidence>
<evidence type="ECO:0000256" key="7">
    <source>
        <dbReference type="ARBA" id="ARBA00022801"/>
    </source>
</evidence>
<keyword evidence="18" id="KW-1133">Transmembrane helix</keyword>
<dbReference type="GO" id="GO:0009277">
    <property type="term" value="C:fungal-type cell wall"/>
    <property type="evidence" value="ECO:0007669"/>
    <property type="project" value="EnsemblFungi"/>
</dbReference>
<comment type="catalytic activity">
    <reaction evidence="1">
        <text>Endohydrolysis of (1-&gt;4)-alpha-D-glucosidic linkages in polysaccharides containing three or more (1-&gt;4)-alpha-linked D-glucose units.</text>
        <dbReference type="EC" id="3.2.1.1"/>
    </reaction>
</comment>
<evidence type="ECO:0000256" key="9">
    <source>
        <dbReference type="ARBA" id="ARBA00023157"/>
    </source>
</evidence>
<dbReference type="PIRSF" id="PIRSF001024">
    <property type="entry name" value="Alph-amyl_fung"/>
    <property type="match status" value="1"/>
</dbReference>
<keyword evidence="11" id="KW-0119">Carbohydrate metabolism</keyword>
<dbReference type="GO" id="GO:0005509">
    <property type="term" value="F:calcium ion binding"/>
    <property type="evidence" value="ECO:0007669"/>
    <property type="project" value="InterPro"/>
</dbReference>
<dbReference type="Proteomes" id="UP000016088">
    <property type="component" value="Unassembled WGS sequence"/>
</dbReference>
<dbReference type="Pfam" id="PF00128">
    <property type="entry name" value="Alpha-amylase"/>
    <property type="match status" value="1"/>
</dbReference>
<dbReference type="RefSeq" id="XP_013019313.1">
    <property type="nucleotide sequence ID" value="XM_013163859.1"/>
</dbReference>
<feature type="binding site" evidence="17">
    <location>
        <position position="106"/>
    </location>
    <ligand>
        <name>substrate</name>
    </ligand>
</feature>
<comment type="similarity">
    <text evidence="3">Belongs to the glycosyl hydrolase 13 family.</text>
</comment>
<protein>
    <recommendedName>
        <fullName evidence="4">alpha-amylase</fullName>
        <ecNumber evidence="4">3.2.1.1</ecNumber>
    </recommendedName>
    <alternativeName>
        <fullName evidence="13">1,4-alpha-D-glucan glucanohydrolase</fullName>
    </alternativeName>
</protein>
<dbReference type="OMA" id="DAVKMMN"/>
<dbReference type="GO" id="GO:0009986">
    <property type="term" value="C:cell surface"/>
    <property type="evidence" value="ECO:0007669"/>
    <property type="project" value="UniProtKB-ARBA"/>
</dbReference>
<feature type="chain" id="PRO_5004554810" description="alpha-amylase" evidence="19">
    <location>
        <begin position="23"/>
        <end position="570"/>
    </location>
</feature>
<evidence type="ECO:0000256" key="1">
    <source>
        <dbReference type="ARBA" id="ARBA00000548"/>
    </source>
</evidence>
<evidence type="ECO:0000256" key="4">
    <source>
        <dbReference type="ARBA" id="ARBA00012595"/>
    </source>
</evidence>
<feature type="transmembrane region" description="Helical" evidence="18">
    <location>
        <begin position="548"/>
        <end position="569"/>
    </location>
</feature>
<dbReference type="GO" id="GO:0070591">
    <property type="term" value="P:ascospore wall biogenesis"/>
    <property type="evidence" value="ECO:0007669"/>
    <property type="project" value="EnsemblFungi"/>
</dbReference>
<evidence type="ECO:0000256" key="11">
    <source>
        <dbReference type="ARBA" id="ARBA00023277"/>
    </source>
</evidence>
<keyword evidence="22" id="KW-1185">Reference proteome</keyword>
<keyword evidence="9 16" id="KW-1015">Disulfide bond</keyword>
<evidence type="ECO:0000256" key="10">
    <source>
        <dbReference type="ARBA" id="ARBA00023180"/>
    </source>
</evidence>
<proteinExistence type="inferred from homology"/>
<dbReference type="EMBL" id="KE503207">
    <property type="protein sequence ID" value="EPX72017.1"/>
    <property type="molecule type" value="Genomic_DNA"/>
</dbReference>
<dbReference type="Gene3D" id="2.60.40.1180">
    <property type="entry name" value="Golgi alpha-mannosidase II"/>
    <property type="match status" value="1"/>
</dbReference>
<evidence type="ECO:0000256" key="3">
    <source>
        <dbReference type="ARBA" id="ARBA00008061"/>
    </source>
</evidence>
<dbReference type="SMART" id="SM00642">
    <property type="entry name" value="Aamy"/>
    <property type="match status" value="1"/>
</dbReference>
<gene>
    <name evidence="21" type="ORF">SOCG_03950</name>
</gene>
<evidence type="ECO:0000256" key="18">
    <source>
        <dbReference type="SAM" id="Phobius"/>
    </source>
</evidence>
<dbReference type="OrthoDB" id="204980at2759"/>
<feature type="binding site" evidence="17">
    <location>
        <position position="375"/>
    </location>
    <ligand>
        <name>substrate</name>
    </ligand>
</feature>
<evidence type="ECO:0000256" key="14">
    <source>
        <dbReference type="PIRSR" id="PIRSR001024-1"/>
    </source>
</evidence>
<dbReference type="GO" id="GO:0005886">
    <property type="term" value="C:plasma membrane"/>
    <property type="evidence" value="ECO:0007669"/>
    <property type="project" value="EnsemblFungi"/>
</dbReference>
<feature type="signal peptide" evidence="19">
    <location>
        <begin position="1"/>
        <end position="22"/>
    </location>
</feature>
<dbReference type="GO" id="GO:0016052">
    <property type="term" value="P:carbohydrate catabolic process"/>
    <property type="evidence" value="ECO:0007669"/>
    <property type="project" value="InterPro"/>
</dbReference>
<feature type="binding site" evidence="17">
    <location>
        <position position="328"/>
    </location>
    <ligand>
        <name>substrate</name>
    </ligand>
</feature>
<dbReference type="AlphaFoldDB" id="S9PVK9"/>
<dbReference type="SUPFAM" id="SSF51011">
    <property type="entry name" value="Glycosyl hydrolase domain"/>
    <property type="match status" value="1"/>
</dbReference>
<feature type="disulfide bond" evidence="16">
    <location>
        <begin position="52"/>
        <end position="60"/>
    </location>
</feature>
<evidence type="ECO:0000256" key="17">
    <source>
        <dbReference type="PIRSR" id="PIRSR001024-5"/>
    </source>
</evidence>
<dbReference type="InterPro" id="IPR015340">
    <property type="entry name" value="A_amylase_C_dom"/>
</dbReference>
<accession>S9PVK9</accession>
<feature type="binding site" evidence="17">
    <location>
        <position position="227"/>
    </location>
    <ligand>
        <name>substrate</name>
    </ligand>
</feature>
<evidence type="ECO:0000256" key="19">
    <source>
        <dbReference type="SAM" id="SignalP"/>
    </source>
</evidence>
<feature type="site" description="Transition state stabilizer" evidence="15">
    <location>
        <position position="328"/>
    </location>
</feature>
<dbReference type="EC" id="3.2.1.1" evidence="4"/>
<dbReference type="FunFam" id="3.20.20.80:FF:000120">
    <property type="entry name" value="Alpha-amylase A"/>
    <property type="match status" value="1"/>
</dbReference>
<keyword evidence="12" id="KW-0326">Glycosidase</keyword>
<evidence type="ECO:0000256" key="16">
    <source>
        <dbReference type="PIRSR" id="PIRSR001024-4"/>
    </source>
</evidence>
<dbReference type="GeneID" id="25032917"/>
<dbReference type="PANTHER" id="PTHR10357:SF224">
    <property type="entry name" value="ALPHA-AMYLASE 3"/>
    <property type="match status" value="1"/>
</dbReference>
<dbReference type="GO" id="GO:0004556">
    <property type="term" value="F:alpha-amylase activity"/>
    <property type="evidence" value="ECO:0007669"/>
    <property type="project" value="UniProtKB-EC"/>
</dbReference>
<dbReference type="InterPro" id="IPR006047">
    <property type="entry name" value="GH13_cat_dom"/>
</dbReference>
<keyword evidence="8" id="KW-0106">Calcium</keyword>
<name>S9PVK9_SCHOY</name>
<evidence type="ECO:0000256" key="6">
    <source>
        <dbReference type="ARBA" id="ARBA00022729"/>
    </source>
</evidence>